<comment type="caution">
    <text evidence="2">The sequence shown here is derived from an EMBL/GenBank/DDBJ whole genome shotgun (WGS) entry which is preliminary data.</text>
</comment>
<evidence type="ECO:0000256" key="1">
    <source>
        <dbReference type="SAM" id="SignalP"/>
    </source>
</evidence>
<proteinExistence type="predicted"/>
<gene>
    <name evidence="2" type="ORF">J1C48_08910</name>
</gene>
<dbReference type="RefSeq" id="WP_207257486.1">
    <property type="nucleotide sequence ID" value="NZ_JAFMPP010000006.1"/>
</dbReference>
<keyword evidence="1" id="KW-0732">Signal</keyword>
<feature type="chain" id="PRO_5037897744" evidence="1">
    <location>
        <begin position="26"/>
        <end position="241"/>
    </location>
</feature>
<evidence type="ECO:0000313" key="3">
    <source>
        <dbReference type="Proteomes" id="UP000664122"/>
    </source>
</evidence>
<dbReference type="AlphaFoldDB" id="A0A939FYS9"/>
<organism evidence="2 3">
    <name type="scientific">Jiella flava</name>
    <dbReference type="NCBI Taxonomy" id="2816857"/>
    <lineage>
        <taxon>Bacteria</taxon>
        <taxon>Pseudomonadati</taxon>
        <taxon>Pseudomonadota</taxon>
        <taxon>Alphaproteobacteria</taxon>
        <taxon>Hyphomicrobiales</taxon>
        <taxon>Aurantimonadaceae</taxon>
        <taxon>Jiella</taxon>
    </lineage>
</organism>
<dbReference type="Proteomes" id="UP000664122">
    <property type="component" value="Unassembled WGS sequence"/>
</dbReference>
<accession>A0A939FYS9</accession>
<name>A0A939FYS9_9HYPH</name>
<sequence length="241" mass="27296">MRARAFVSLLTAATSLVPAVVPALAGGRTVSCYEPVQEPATYTTKQETIVLRPARTVYDIVPARYGWGTREVLVEPGGVKETIIPAEYSFVEKQIELEPARVIQHTTPPVYATVQQKVVVQPATERWEWRVVNGKRVYCRIVVPARYGVAPRRVVVTPGRSWTEVIPARYGMSREKVMIRPASVERYVIAPRYETVREWVMLTPERQVARIVPAEFGTRPVTVKVEEERTGWRQVHLRGSC</sequence>
<reference evidence="2" key="1">
    <citation type="submission" date="2021-03" db="EMBL/GenBank/DDBJ databases">
        <title>Whole genome sequence of Jiella sp. CQZ9-1.</title>
        <authorList>
            <person name="Tuo L."/>
        </authorList>
    </citation>
    <scope>NUCLEOTIDE SEQUENCE</scope>
    <source>
        <strain evidence="2">CQZ9-1</strain>
    </source>
</reference>
<protein>
    <submittedName>
        <fullName evidence="2">Uncharacterized protein</fullName>
    </submittedName>
</protein>
<evidence type="ECO:0000313" key="2">
    <source>
        <dbReference type="EMBL" id="MBO0662696.1"/>
    </source>
</evidence>
<keyword evidence="3" id="KW-1185">Reference proteome</keyword>
<feature type="signal peptide" evidence="1">
    <location>
        <begin position="1"/>
        <end position="25"/>
    </location>
</feature>
<dbReference type="EMBL" id="JAFMPP010000006">
    <property type="protein sequence ID" value="MBO0662696.1"/>
    <property type="molecule type" value="Genomic_DNA"/>
</dbReference>